<dbReference type="PANTHER" id="PTHR32295">
    <property type="entry name" value="IQ-DOMAIN 5-RELATED"/>
    <property type="match status" value="1"/>
</dbReference>
<proteinExistence type="inferred from homology"/>
<dbReference type="Gene3D" id="1.20.5.190">
    <property type="match status" value="1"/>
</dbReference>
<dbReference type="Pfam" id="PF13178">
    <property type="entry name" value="DUF4005"/>
    <property type="match status" value="1"/>
</dbReference>
<evidence type="ECO:0000259" key="5">
    <source>
        <dbReference type="Pfam" id="PF13178"/>
    </source>
</evidence>
<dbReference type="EMBL" id="WOCE01000006">
    <property type="protein sequence ID" value="KAE9612476.1"/>
    <property type="molecule type" value="Genomic_DNA"/>
</dbReference>
<comment type="caution">
    <text evidence="6">The sequence shown here is derived from an EMBL/GenBank/DDBJ whole genome shotgun (WGS) entry which is preliminary data.</text>
</comment>
<feature type="domain" description="DUF4005" evidence="5">
    <location>
        <begin position="312"/>
        <end position="367"/>
    </location>
</feature>
<evidence type="ECO:0000313" key="7">
    <source>
        <dbReference type="Proteomes" id="UP000447434"/>
    </source>
</evidence>
<reference evidence="7" key="1">
    <citation type="journal article" date="2020" name="Nat. Commun.">
        <title>Genome sequence of the cluster root forming white lupin.</title>
        <authorList>
            <person name="Hufnagel B."/>
            <person name="Marques A."/>
            <person name="Soriano A."/>
            <person name="Marques L."/>
            <person name="Divol F."/>
            <person name="Doumas P."/>
            <person name="Sallet E."/>
            <person name="Mancinotti D."/>
            <person name="Carrere S."/>
            <person name="Marande W."/>
            <person name="Arribat S."/>
            <person name="Keller J."/>
            <person name="Huneau C."/>
            <person name="Blein T."/>
            <person name="Aime D."/>
            <person name="Laguerre M."/>
            <person name="Taylor J."/>
            <person name="Schubert V."/>
            <person name="Nelson M."/>
            <person name="Geu-Flores F."/>
            <person name="Crespi M."/>
            <person name="Gallardo-Guerrero K."/>
            <person name="Delaux P.-M."/>
            <person name="Salse J."/>
            <person name="Berges H."/>
            <person name="Guyot R."/>
            <person name="Gouzy J."/>
            <person name="Peret B."/>
        </authorList>
    </citation>
    <scope>NUCLEOTIDE SEQUENCE [LARGE SCALE GENOMIC DNA]</scope>
    <source>
        <strain evidence="7">cv. Amiga</strain>
    </source>
</reference>
<evidence type="ECO:0000313" key="6">
    <source>
        <dbReference type="EMBL" id="KAE9612476.1"/>
    </source>
</evidence>
<dbReference type="OrthoDB" id="696085at2759"/>
<name>A0A6A4QG61_LUPAL</name>
<dbReference type="Pfam" id="PF00612">
    <property type="entry name" value="IQ"/>
    <property type="match status" value="2"/>
</dbReference>
<feature type="compositionally biased region" description="Basic and acidic residues" evidence="4">
    <location>
        <begin position="394"/>
        <end position="404"/>
    </location>
</feature>
<dbReference type="PANTHER" id="PTHR32295:SF212">
    <property type="entry name" value="CALMODULIN BINDING PROTEIN-RELATED"/>
    <property type="match status" value="1"/>
</dbReference>
<evidence type="ECO:0000256" key="4">
    <source>
        <dbReference type="SAM" id="MobiDB-lite"/>
    </source>
</evidence>
<gene>
    <name evidence="6" type="ORF">Lalb_Chr06g0173521</name>
</gene>
<comment type="subunit">
    <text evidence="3">Binds to multiple calmodulin (CaM) in the presence of Ca(2+) and CaM-like proteins.</text>
</comment>
<dbReference type="Proteomes" id="UP000447434">
    <property type="component" value="Chromosome 6"/>
</dbReference>
<protein>
    <submittedName>
        <fullName evidence="6">Putative IQ motif, EF-hand binding protein</fullName>
    </submittedName>
</protein>
<evidence type="ECO:0000256" key="1">
    <source>
        <dbReference type="ARBA" id="ARBA00022860"/>
    </source>
</evidence>
<feature type="region of interest" description="Disordered" evidence="4">
    <location>
        <begin position="374"/>
        <end position="404"/>
    </location>
</feature>
<evidence type="ECO:0000256" key="3">
    <source>
        <dbReference type="ARBA" id="ARBA00024378"/>
    </source>
</evidence>
<dbReference type="SMART" id="SM00015">
    <property type="entry name" value="IQ"/>
    <property type="match status" value="2"/>
</dbReference>
<dbReference type="CDD" id="cd23767">
    <property type="entry name" value="IQCD"/>
    <property type="match status" value="1"/>
</dbReference>
<dbReference type="GO" id="GO:0005516">
    <property type="term" value="F:calmodulin binding"/>
    <property type="evidence" value="ECO:0007669"/>
    <property type="project" value="UniProtKB-KW"/>
</dbReference>
<dbReference type="InterPro" id="IPR025064">
    <property type="entry name" value="DUF4005"/>
</dbReference>
<dbReference type="InterPro" id="IPR000048">
    <property type="entry name" value="IQ_motif_EF-hand-BS"/>
</dbReference>
<dbReference type="PROSITE" id="PS50096">
    <property type="entry name" value="IQ"/>
    <property type="match status" value="2"/>
</dbReference>
<evidence type="ECO:0000256" key="2">
    <source>
        <dbReference type="ARBA" id="ARBA00024341"/>
    </source>
</evidence>
<dbReference type="AlphaFoldDB" id="A0A6A4QG61"/>
<keyword evidence="7" id="KW-1185">Reference proteome</keyword>
<keyword evidence="1" id="KW-0112">Calmodulin-binding</keyword>
<sequence>MAKQKNWFRWVKKLFISESNDKKWRWSLGRLKQKPHSTITGPNRTLIEASAEQRKHALTVAIATAAAAEAAIAAAHAAAEVVKLTGASHSSYSYLRNGDRSFAAIKIQSAYRAHLARKALRALKGVIRLQAIIRGQIVRRQVSGSSNNFPSNARNRVDIQERSSHTDEERYKIDPVKQFPEQYKLEEKELEHGNYSQRTWNCSLHSREEIESIWLRKQEAFLTRERMKQYSFSQRERQSPQVMKESMHNKEFVRESYPTLGQWLLKEPCDRDVPYKQASPLDLITMKKELQEEGISPQISISRKSFSHIKSSVRDDISAPNSPVFPTFMAVTKSSKAKARSMSTPRQRTGFLGVHSNQNDGIYLCSSYYDATSTSNENREVSPKSAKKPVLSLEDVKSGSMHEL</sequence>
<organism evidence="6 7">
    <name type="scientific">Lupinus albus</name>
    <name type="common">White lupine</name>
    <name type="synonym">Lupinus termis</name>
    <dbReference type="NCBI Taxonomy" id="3870"/>
    <lineage>
        <taxon>Eukaryota</taxon>
        <taxon>Viridiplantae</taxon>
        <taxon>Streptophyta</taxon>
        <taxon>Embryophyta</taxon>
        <taxon>Tracheophyta</taxon>
        <taxon>Spermatophyta</taxon>
        <taxon>Magnoliopsida</taxon>
        <taxon>eudicotyledons</taxon>
        <taxon>Gunneridae</taxon>
        <taxon>Pentapetalae</taxon>
        <taxon>rosids</taxon>
        <taxon>fabids</taxon>
        <taxon>Fabales</taxon>
        <taxon>Fabaceae</taxon>
        <taxon>Papilionoideae</taxon>
        <taxon>50 kb inversion clade</taxon>
        <taxon>genistoids sensu lato</taxon>
        <taxon>core genistoids</taxon>
        <taxon>Genisteae</taxon>
        <taxon>Lupinus</taxon>
    </lineage>
</organism>
<accession>A0A6A4QG61</accession>
<comment type="similarity">
    <text evidence="2">Belongs to the IQD family.</text>
</comment>